<dbReference type="Gene3D" id="3.40.50.2300">
    <property type="match status" value="2"/>
</dbReference>
<keyword evidence="1" id="KW-0732">Signal</keyword>
<comment type="caution">
    <text evidence="2">The sequence shown here is derived from an EMBL/GenBank/DDBJ whole genome shotgun (WGS) entry which is preliminary data.</text>
</comment>
<dbReference type="AlphaFoldDB" id="A0A2M8R3W7"/>
<reference evidence="2 3" key="1">
    <citation type="submission" date="2017-11" db="EMBL/GenBank/DDBJ databases">
        <title>Bradyrhizobium forestalis sp. nov., an efficient nitrogen-fixing bacterium isolated from nodules of forest legume species in the Amazon.</title>
        <authorList>
            <person name="Costa E.M."/>
            <person name="Guimaraes A."/>
            <person name="Carvalho T.S."/>
            <person name="Rodrigues T.L."/>
            <person name="Ribeiro P.R.A."/>
            <person name="Lebbe L."/>
            <person name="Willems A."/>
            <person name="Moreira F.M.S."/>
        </authorList>
    </citation>
    <scope>NUCLEOTIDE SEQUENCE [LARGE SCALE GENOMIC DNA]</scope>
    <source>
        <strain evidence="2 3">INPA54B</strain>
    </source>
</reference>
<evidence type="ECO:0000256" key="1">
    <source>
        <dbReference type="SAM" id="SignalP"/>
    </source>
</evidence>
<dbReference type="PANTHER" id="PTHR35271:SF1">
    <property type="entry name" value="ABC TRANSPORTER, SUBSTRATE-BINDING LIPOPROTEIN"/>
    <property type="match status" value="1"/>
</dbReference>
<gene>
    <name evidence="2" type="ORF">CVM73_25450</name>
</gene>
<dbReference type="EMBL" id="PGVG01000024">
    <property type="protein sequence ID" value="PJG52515.1"/>
    <property type="molecule type" value="Genomic_DNA"/>
</dbReference>
<proteinExistence type="predicted"/>
<accession>A0A2M8R3W7</accession>
<evidence type="ECO:0000313" key="2">
    <source>
        <dbReference type="EMBL" id="PJG52515.1"/>
    </source>
</evidence>
<dbReference type="Pfam" id="PF04392">
    <property type="entry name" value="ABC_sub_bind"/>
    <property type="match status" value="1"/>
</dbReference>
<dbReference type="Proteomes" id="UP000231194">
    <property type="component" value="Unassembled WGS sequence"/>
</dbReference>
<dbReference type="SUPFAM" id="SSF53822">
    <property type="entry name" value="Periplasmic binding protein-like I"/>
    <property type="match status" value="1"/>
</dbReference>
<organism evidence="2 3">
    <name type="scientific">Bradyrhizobium forestalis</name>
    <dbReference type="NCBI Taxonomy" id="1419263"/>
    <lineage>
        <taxon>Bacteria</taxon>
        <taxon>Pseudomonadati</taxon>
        <taxon>Pseudomonadota</taxon>
        <taxon>Alphaproteobacteria</taxon>
        <taxon>Hyphomicrobiales</taxon>
        <taxon>Nitrobacteraceae</taxon>
        <taxon>Bradyrhizobium</taxon>
    </lineage>
</organism>
<feature type="signal peptide" evidence="1">
    <location>
        <begin position="1"/>
        <end position="26"/>
    </location>
</feature>
<sequence>MKRRKMIALVVCTAVMSMLLPLPAEAQRAPYRIGYLALLPNEDATVGAPFFQRLQELGYNAGKTIIVDYRSAEGYAQRLPQLASEMVSATPDVIIAGFGTLAPKAAIAATTSIPIVFTSVGDPVGAGLVASLNQPGANVTGLSAQAKDITAKRLELLEELVPGKKLVAVLANPDTPYTVLALRELKSAASALNQPMTVFEARVVDQVAAAIDGASRSGAASIIILEDPVFLGAKRAIVELLAKARLPAIYGPRAYSEVGGLISYGPDQRQIYRRAAEYVDKILKGAAPAGLPVEQPTKFELVLNLRAAKELGIDVPPTLIARADEVIE</sequence>
<dbReference type="InterPro" id="IPR028082">
    <property type="entry name" value="Peripla_BP_I"/>
</dbReference>
<evidence type="ECO:0000313" key="3">
    <source>
        <dbReference type="Proteomes" id="UP000231194"/>
    </source>
</evidence>
<name>A0A2M8R3W7_9BRAD</name>
<feature type="chain" id="PRO_5014767023" evidence="1">
    <location>
        <begin position="27"/>
        <end position="328"/>
    </location>
</feature>
<dbReference type="InterPro" id="IPR007487">
    <property type="entry name" value="ABC_transpt-TYRBP-like"/>
</dbReference>
<dbReference type="PANTHER" id="PTHR35271">
    <property type="entry name" value="ABC TRANSPORTER, SUBSTRATE-BINDING LIPOPROTEIN-RELATED"/>
    <property type="match status" value="1"/>
</dbReference>
<keyword evidence="3" id="KW-1185">Reference proteome</keyword>
<dbReference type="RefSeq" id="WP_100234562.1">
    <property type="nucleotide sequence ID" value="NZ_PGVG01000024.1"/>
</dbReference>
<protein>
    <submittedName>
        <fullName evidence="2">ABC transporter substrate-binding protein</fullName>
    </submittedName>
</protein>
<dbReference type="CDD" id="cd06325">
    <property type="entry name" value="PBP1_ABC_unchar_transporter"/>
    <property type="match status" value="1"/>
</dbReference>
<dbReference type="OrthoDB" id="8441748at2"/>